<evidence type="ECO:0000256" key="2">
    <source>
        <dbReference type="ARBA" id="ARBA00008792"/>
    </source>
</evidence>
<comment type="catalytic activity">
    <reaction evidence="15">
        <text>ATP + H2O = ADP + phosphate + H(+)</text>
        <dbReference type="Rhea" id="RHEA:13065"/>
        <dbReference type="ChEBI" id="CHEBI:15377"/>
        <dbReference type="ChEBI" id="CHEBI:15378"/>
        <dbReference type="ChEBI" id="CHEBI:30616"/>
        <dbReference type="ChEBI" id="CHEBI:43474"/>
        <dbReference type="ChEBI" id="CHEBI:456216"/>
        <dbReference type="EC" id="3.6.4.13"/>
    </reaction>
</comment>
<keyword evidence="5" id="KW-0217">Developmental protein</keyword>
<dbReference type="SMART" id="SM00490">
    <property type="entry name" value="HELICc"/>
    <property type="match status" value="1"/>
</dbReference>
<sequence>MSGDISGFFDLSKEWKPPPKVLGRSVRVMRQEILKANKQTESDWDEAPVYSSTEYARQYIEENNLEYFKDRRTDSTRYENTAMEAVSEFVSVSCLEVDEDFEEENSSRVYNNYDFGIRNPESEKLEIFKQKEPILSAVSKNQVVIVEGFTGCGKTTQVPQYILDDCYEKRSFCNIFVTQPRRVAALSIAERVCDERKWDLGKVVGYQVALDKKACEDTRITYVTTGVILETLVKKKSFGKITHLIIDEVHERDVEIDFLLIVVKLLLKTNRTVKVLLMSATMNVDRFVSYFTLPNCDGNYDVPPVISVESSVSTNFPVSVYYLEDFKRVDPCVVNFDVPTILPEQYDIAVRIVFYLDIMEIREKRNYKSAVLIFLPGINEIQTLDKYLNEAWEERLKQSDNVTPLEIIPLHSSISALEQKRAFKRIEGRRKVILSTNIAESSVTVPDVDYVIDFCLSKQLETDSESNFSSLKLQWASMNALQQRMGRCGRVKSGKLYRLIPMDFVDEKLLPLETTPALLRSPLEQSVLRAKELDFGKPERVLALALDPPALNRIRSCILSLKEVGAMLLTVNGEIDPDDGDLTIIGKIMSCLPLDIRLSKLIVLGYVFNVLEECIIMACGLSGKSIFRNSYKWKVETYCKKTEWDAGAFSDVIALMNAYREWEVRTAANEWERSGGMDREAKFCHENYLEKKQLVEMKNQIFDVKKRLEQFNLQPGRMPSDYIWPSDHEKTLVMKIALAGAFYPFYFLGGNGQDEQIWEDARKELDGRDPLTSVLFSGFPIDQSKYGDLYIQKIHDMLRTTRLLNSSEGSVQKVDVHFSKGSSKFVVDFQHLVSNGGNFDVHPLVRKAVKMGKLRIPFQLEVKTTHEADLLYKKWLKDCEEMRKNAQISKNGQIFYCSMLPQLELPYVTKSDFTFEYTHYEDPDCFYATYTDAKYRKQYDKLHTVMNNPEKPLTPLKGTPVLGQLVIALFNNEFFRAVVDEIRKDGIHTPIITVVYIDFGNKEKKKLNELFELDENLIKGGVCMVPAMALKCALALVKPMSLDGKWPPLGQPGVNPTKYVRHALENCQNFRAKVYSVVDSVLRLIVHSYGDGISLNESLIKKNMAEKCEESYLSKENNICREQSHKLSKEECLQYEIKQRRNASSVFMPLTDIGTCTNKVSLKGPRSPVDVKLYSLSTSGSKNIQVDPDSVNSVLFQQPGYKSERLIVAARVTTSQDGRHLTAYSTTLLPAIPGLWAIITMLFAPRIELRCDEKKSRLTGAICGLGYDPNSPIAKPIFQDHDLEVVFDVQITNNDIHTIDRLRQLMNAALDSSDGQFGMLGNDRATLFEIHSSIHDCLFGGKRSSNNTNASATLENCLIRPRKPIVLQPSRNRGRWCMIESDDVLSASISRSFSEIYAMHDGVDLVKFENAEAKLKHLNDLTLAIAQGTLNSRKPLECQICNFCSVSSADMEYHLKSFKHLEMKSVYENL</sequence>
<dbReference type="InterPro" id="IPR035437">
    <property type="entry name" value="SNase_OB-fold_sf"/>
</dbReference>
<dbReference type="FunFam" id="3.40.50.300:FF:001760">
    <property type="entry name" value="ATP-dependent RNA helicase"/>
    <property type="match status" value="1"/>
</dbReference>
<dbReference type="Gene3D" id="2.40.50.90">
    <property type="match status" value="1"/>
</dbReference>
<evidence type="ECO:0000259" key="16">
    <source>
        <dbReference type="PROSITE" id="PS50304"/>
    </source>
</evidence>
<dbReference type="CDD" id="cd17917">
    <property type="entry name" value="DEXHc_RHA-like"/>
    <property type="match status" value="1"/>
</dbReference>
<dbReference type="GO" id="GO:0051321">
    <property type="term" value="P:meiotic cell cycle"/>
    <property type="evidence" value="ECO:0007669"/>
    <property type="project" value="UniProtKB-KW"/>
</dbReference>
<feature type="domain" description="Helicase ATP-binding" evidence="17">
    <location>
        <begin position="135"/>
        <end position="300"/>
    </location>
</feature>
<dbReference type="GO" id="GO:0005737">
    <property type="term" value="C:cytoplasm"/>
    <property type="evidence" value="ECO:0007669"/>
    <property type="project" value="UniProtKB-SubCell"/>
</dbReference>
<dbReference type="InterPro" id="IPR002999">
    <property type="entry name" value="Tudor"/>
</dbReference>
<dbReference type="InterPro" id="IPR001650">
    <property type="entry name" value="Helicase_C-like"/>
</dbReference>
<protein>
    <recommendedName>
        <fullName evidence="4">Probable ATP-dependent RNA helicase spindle-E</fullName>
        <ecNumber evidence="3">3.6.4.13</ecNumber>
    </recommendedName>
</protein>
<evidence type="ECO:0000256" key="3">
    <source>
        <dbReference type="ARBA" id="ARBA00012552"/>
    </source>
</evidence>
<keyword evidence="20" id="KW-1185">Reference proteome</keyword>
<evidence type="ECO:0000256" key="11">
    <source>
        <dbReference type="ARBA" id="ARBA00022840"/>
    </source>
</evidence>
<evidence type="ECO:0000256" key="13">
    <source>
        <dbReference type="ARBA" id="ARBA00023158"/>
    </source>
</evidence>
<comment type="similarity">
    <text evidence="2">Belongs to the DEAD box helicase family. DEAH subfamily.</text>
</comment>
<keyword evidence="13" id="KW-0943">RNA-mediated gene silencing</keyword>
<dbReference type="Proteomes" id="UP001187531">
    <property type="component" value="Unassembled WGS sequence"/>
</dbReference>
<evidence type="ECO:0000256" key="9">
    <source>
        <dbReference type="ARBA" id="ARBA00022801"/>
    </source>
</evidence>
<evidence type="ECO:0000256" key="4">
    <source>
        <dbReference type="ARBA" id="ARBA00013352"/>
    </source>
</evidence>
<dbReference type="SUPFAM" id="SSF52540">
    <property type="entry name" value="P-loop containing nucleoside triphosphate hydrolases"/>
    <property type="match status" value="1"/>
</dbReference>
<evidence type="ECO:0000259" key="17">
    <source>
        <dbReference type="PROSITE" id="PS51192"/>
    </source>
</evidence>
<name>A0AA88HVI0_ARTSF</name>
<keyword evidence="9" id="KW-0378">Hydrolase</keyword>
<dbReference type="SMART" id="SM00847">
    <property type="entry name" value="HA2"/>
    <property type="match status" value="1"/>
</dbReference>
<comment type="caution">
    <text evidence="19">The sequence shown here is derived from an EMBL/GenBank/DDBJ whole genome shotgun (WGS) entry which is preliminary data.</text>
</comment>
<keyword evidence="8" id="KW-0221">Differentiation</keyword>
<dbReference type="Gene3D" id="3.40.50.300">
    <property type="entry name" value="P-loop containing nucleotide triphosphate hydrolases"/>
    <property type="match status" value="2"/>
</dbReference>
<dbReference type="GO" id="GO:0003723">
    <property type="term" value="F:RNA binding"/>
    <property type="evidence" value="ECO:0007669"/>
    <property type="project" value="TreeGrafter"/>
</dbReference>
<evidence type="ECO:0000256" key="7">
    <source>
        <dbReference type="ARBA" id="ARBA00022741"/>
    </source>
</evidence>
<dbReference type="SUPFAM" id="SSF63748">
    <property type="entry name" value="Tudor/PWWP/MBT"/>
    <property type="match status" value="1"/>
</dbReference>
<evidence type="ECO:0000256" key="5">
    <source>
        <dbReference type="ARBA" id="ARBA00022473"/>
    </source>
</evidence>
<comment type="subcellular location">
    <subcellularLocation>
        <location evidence="1">Cytoplasm</location>
    </subcellularLocation>
</comment>
<evidence type="ECO:0000256" key="8">
    <source>
        <dbReference type="ARBA" id="ARBA00022782"/>
    </source>
</evidence>
<gene>
    <name evidence="19" type="ORF">QYM36_010470</name>
</gene>
<organism evidence="19 20">
    <name type="scientific">Artemia franciscana</name>
    <name type="common">Brine shrimp</name>
    <name type="synonym">Artemia sanfranciscana</name>
    <dbReference type="NCBI Taxonomy" id="6661"/>
    <lineage>
        <taxon>Eukaryota</taxon>
        <taxon>Metazoa</taxon>
        <taxon>Ecdysozoa</taxon>
        <taxon>Arthropoda</taxon>
        <taxon>Crustacea</taxon>
        <taxon>Branchiopoda</taxon>
        <taxon>Anostraca</taxon>
        <taxon>Artemiidae</taxon>
        <taxon>Artemia</taxon>
    </lineage>
</organism>
<evidence type="ECO:0000256" key="14">
    <source>
        <dbReference type="ARBA" id="ARBA00023254"/>
    </source>
</evidence>
<dbReference type="GO" id="GO:0005524">
    <property type="term" value="F:ATP binding"/>
    <property type="evidence" value="ECO:0007669"/>
    <property type="project" value="UniProtKB-KW"/>
</dbReference>
<dbReference type="PANTHER" id="PTHR18934:SF113">
    <property type="entry name" value="ATP-DEPENDENT RNA HELICASE TDRD9"/>
    <property type="match status" value="1"/>
</dbReference>
<dbReference type="Gene3D" id="2.30.30.140">
    <property type="match status" value="1"/>
</dbReference>
<dbReference type="Pfam" id="PF00270">
    <property type="entry name" value="DEAD"/>
    <property type="match status" value="1"/>
</dbReference>
<accession>A0AA88HVI0</accession>
<dbReference type="PANTHER" id="PTHR18934">
    <property type="entry name" value="ATP-DEPENDENT RNA HELICASE"/>
    <property type="match status" value="1"/>
</dbReference>
<dbReference type="EMBL" id="JAVRJZ010000012">
    <property type="protein sequence ID" value="KAK2715908.1"/>
    <property type="molecule type" value="Genomic_DNA"/>
</dbReference>
<feature type="domain" description="Tudor" evidence="16">
    <location>
        <begin position="959"/>
        <end position="1020"/>
    </location>
</feature>
<dbReference type="GO" id="GO:0007283">
    <property type="term" value="P:spermatogenesis"/>
    <property type="evidence" value="ECO:0007669"/>
    <property type="project" value="UniProtKB-KW"/>
</dbReference>
<dbReference type="PROSITE" id="PS50304">
    <property type="entry name" value="TUDOR"/>
    <property type="match status" value="1"/>
</dbReference>
<dbReference type="Pfam" id="PF00567">
    <property type="entry name" value="TUDOR"/>
    <property type="match status" value="1"/>
</dbReference>
<evidence type="ECO:0000256" key="6">
    <source>
        <dbReference type="ARBA" id="ARBA00022490"/>
    </source>
</evidence>
<keyword evidence="11" id="KW-0067">ATP-binding</keyword>
<evidence type="ECO:0000259" key="18">
    <source>
        <dbReference type="PROSITE" id="PS51194"/>
    </source>
</evidence>
<dbReference type="InterPro" id="IPR027417">
    <property type="entry name" value="P-loop_NTPase"/>
</dbReference>
<dbReference type="InterPro" id="IPR011545">
    <property type="entry name" value="DEAD/DEAH_box_helicase_dom"/>
</dbReference>
<evidence type="ECO:0000313" key="19">
    <source>
        <dbReference type="EMBL" id="KAK2715908.1"/>
    </source>
</evidence>
<dbReference type="Pfam" id="PF00271">
    <property type="entry name" value="Helicase_C"/>
    <property type="match status" value="1"/>
</dbReference>
<dbReference type="CDD" id="cd18791">
    <property type="entry name" value="SF2_C_RHA"/>
    <property type="match status" value="1"/>
</dbReference>
<dbReference type="EC" id="3.6.4.13" evidence="3"/>
<dbReference type="InterPro" id="IPR007502">
    <property type="entry name" value="Helicase-assoc_dom"/>
</dbReference>
<dbReference type="GO" id="GO:0030154">
    <property type="term" value="P:cell differentiation"/>
    <property type="evidence" value="ECO:0007669"/>
    <property type="project" value="UniProtKB-KW"/>
</dbReference>
<evidence type="ECO:0000256" key="1">
    <source>
        <dbReference type="ARBA" id="ARBA00004496"/>
    </source>
</evidence>
<dbReference type="GO" id="GO:0003724">
    <property type="term" value="F:RNA helicase activity"/>
    <property type="evidence" value="ECO:0007669"/>
    <property type="project" value="UniProtKB-EC"/>
</dbReference>
<dbReference type="GO" id="GO:0016787">
    <property type="term" value="F:hydrolase activity"/>
    <property type="evidence" value="ECO:0007669"/>
    <property type="project" value="UniProtKB-KW"/>
</dbReference>
<evidence type="ECO:0000256" key="10">
    <source>
        <dbReference type="ARBA" id="ARBA00022806"/>
    </source>
</evidence>
<dbReference type="GO" id="GO:0031047">
    <property type="term" value="P:regulatory ncRNA-mediated gene silencing"/>
    <property type="evidence" value="ECO:0007669"/>
    <property type="project" value="UniProtKB-KW"/>
</dbReference>
<keyword evidence="14" id="KW-0469">Meiosis</keyword>
<evidence type="ECO:0000256" key="15">
    <source>
        <dbReference type="ARBA" id="ARBA00047984"/>
    </source>
</evidence>
<dbReference type="InterPro" id="IPR014001">
    <property type="entry name" value="Helicase_ATP-bd"/>
</dbReference>
<keyword evidence="10" id="KW-0347">Helicase</keyword>
<evidence type="ECO:0000313" key="20">
    <source>
        <dbReference type="Proteomes" id="UP001187531"/>
    </source>
</evidence>
<dbReference type="PROSITE" id="PS51192">
    <property type="entry name" value="HELICASE_ATP_BIND_1"/>
    <property type="match status" value="1"/>
</dbReference>
<keyword evidence="6" id="KW-0963">Cytoplasm</keyword>
<keyword evidence="7" id="KW-0547">Nucleotide-binding</keyword>
<dbReference type="SMART" id="SM00333">
    <property type="entry name" value="TUDOR"/>
    <property type="match status" value="1"/>
</dbReference>
<feature type="domain" description="Helicase C-terminal" evidence="18">
    <location>
        <begin position="353"/>
        <end position="534"/>
    </location>
</feature>
<dbReference type="PROSITE" id="PS51194">
    <property type="entry name" value="HELICASE_CTER"/>
    <property type="match status" value="1"/>
</dbReference>
<evidence type="ECO:0000256" key="12">
    <source>
        <dbReference type="ARBA" id="ARBA00022871"/>
    </source>
</evidence>
<reference evidence="19" key="1">
    <citation type="submission" date="2023-07" db="EMBL/GenBank/DDBJ databases">
        <title>Chromosome-level genome assembly of Artemia franciscana.</title>
        <authorList>
            <person name="Jo E."/>
        </authorList>
    </citation>
    <scope>NUCLEOTIDE SEQUENCE</scope>
    <source>
        <tissue evidence="19">Whole body</tissue>
    </source>
</reference>
<keyword evidence="12" id="KW-0744">Spermatogenesis</keyword>
<proteinExistence type="inferred from homology"/>
<dbReference type="Gene3D" id="1.20.120.1080">
    <property type="match status" value="1"/>
</dbReference>
<dbReference type="SMART" id="SM00487">
    <property type="entry name" value="DEXDc"/>
    <property type="match status" value="1"/>
</dbReference>